<dbReference type="PATRIC" id="fig|280871.6.peg.5846"/>
<evidence type="ECO:0000313" key="2">
    <source>
        <dbReference type="EMBL" id="KIU13750.1"/>
    </source>
</evidence>
<dbReference type="EMBL" id="JXST01000067">
    <property type="protein sequence ID" value="KIU13750.1"/>
    <property type="molecule type" value="Genomic_DNA"/>
</dbReference>
<protein>
    <submittedName>
        <fullName evidence="2">Uncharacterized protein</fullName>
    </submittedName>
</protein>
<dbReference type="Proteomes" id="UP000032221">
    <property type="component" value="Unassembled WGS sequence"/>
</dbReference>
<feature type="chain" id="PRO_5002242708" evidence="1">
    <location>
        <begin position="40"/>
        <end position="91"/>
    </location>
</feature>
<organism evidence="2 3">
    <name type="scientific">Mycolicibacterium llatzerense</name>
    <dbReference type="NCBI Taxonomy" id="280871"/>
    <lineage>
        <taxon>Bacteria</taxon>
        <taxon>Bacillati</taxon>
        <taxon>Actinomycetota</taxon>
        <taxon>Actinomycetes</taxon>
        <taxon>Mycobacteriales</taxon>
        <taxon>Mycobacteriaceae</taxon>
        <taxon>Mycolicibacterium</taxon>
    </lineage>
</organism>
<evidence type="ECO:0000256" key="1">
    <source>
        <dbReference type="SAM" id="SignalP"/>
    </source>
</evidence>
<name>A0A0D1KY63_9MYCO</name>
<gene>
    <name evidence="2" type="ORF">TL10_28190</name>
</gene>
<comment type="caution">
    <text evidence="2">The sequence shown here is derived from an EMBL/GenBank/DDBJ whole genome shotgun (WGS) entry which is preliminary data.</text>
</comment>
<reference evidence="2 3" key="1">
    <citation type="submission" date="2015-01" db="EMBL/GenBank/DDBJ databases">
        <title>Genome sequence of Mycobacterium llatzerense and Mycobacterium immunogenum recovered from brain abscess.</title>
        <authorList>
            <person name="Greninger A.L."/>
            <person name="Langelier C."/>
            <person name="Cunningham G."/>
            <person name="Chiu C.Y."/>
            <person name="Miller S."/>
        </authorList>
    </citation>
    <scope>NUCLEOTIDE SEQUENCE [LARGE SCALE GENOMIC DNA]</scope>
    <source>
        <strain evidence="2 3">CLUC14</strain>
    </source>
</reference>
<keyword evidence="1" id="KW-0732">Signal</keyword>
<feature type="signal peptide" evidence="1">
    <location>
        <begin position="1"/>
        <end position="39"/>
    </location>
</feature>
<evidence type="ECO:0000313" key="3">
    <source>
        <dbReference type="Proteomes" id="UP000032221"/>
    </source>
</evidence>
<keyword evidence="3" id="KW-1185">Reference proteome</keyword>
<dbReference type="AlphaFoldDB" id="A0A0D1KY63"/>
<accession>A0A0D1KY63</accession>
<proteinExistence type="predicted"/>
<sequence length="91" mass="9664">MKSVSRPEEETMKRRWVVRLTACALGVLGVSAGAGLAHAQPDPTWPIVPSIIDQLITSTPALSVDPRDAGAAVSRWGGVGMVCQNPNVRCR</sequence>